<dbReference type="InterPro" id="IPR036942">
    <property type="entry name" value="Beta-barrel_TonB_sf"/>
</dbReference>
<feature type="compositionally biased region" description="Polar residues" evidence="4">
    <location>
        <begin position="821"/>
        <end position="834"/>
    </location>
</feature>
<dbReference type="SUPFAM" id="SSF49464">
    <property type="entry name" value="Carboxypeptidase regulatory domain-like"/>
    <property type="match status" value="1"/>
</dbReference>
<protein>
    <recommendedName>
        <fullName evidence="5">TonB-dependent transporter Oar-like beta-barrel domain-containing protein</fullName>
    </recommendedName>
</protein>
<dbReference type="OrthoDB" id="9764669at2"/>
<dbReference type="Gene3D" id="2.60.40.1120">
    <property type="entry name" value="Carboxypeptidase-like, regulatory domain"/>
    <property type="match status" value="1"/>
</dbReference>
<evidence type="ECO:0000313" key="7">
    <source>
        <dbReference type="Proteomes" id="UP000078486"/>
    </source>
</evidence>
<organism evidence="6 7">
    <name type="scientific">Termitidicoccus mucosus</name>
    <dbReference type="NCBI Taxonomy" id="1184151"/>
    <lineage>
        <taxon>Bacteria</taxon>
        <taxon>Pseudomonadati</taxon>
        <taxon>Verrucomicrobiota</taxon>
        <taxon>Opitutia</taxon>
        <taxon>Opitutales</taxon>
        <taxon>Opitutaceae</taxon>
        <taxon>Termitidicoccus</taxon>
    </lineage>
</organism>
<proteinExistence type="predicted"/>
<evidence type="ECO:0000256" key="4">
    <source>
        <dbReference type="SAM" id="MobiDB-lite"/>
    </source>
</evidence>
<evidence type="ECO:0000259" key="5">
    <source>
        <dbReference type="Pfam" id="PF25183"/>
    </source>
</evidence>
<gene>
    <name evidence="6" type="ORF">AW736_13325</name>
</gene>
<keyword evidence="7" id="KW-1185">Reference proteome</keyword>
<dbReference type="AlphaFoldDB" id="A0A178IHZ4"/>
<evidence type="ECO:0000256" key="2">
    <source>
        <dbReference type="ARBA" id="ARBA00023136"/>
    </source>
</evidence>
<name>A0A178IHZ4_9BACT</name>
<dbReference type="Pfam" id="PF25183">
    <property type="entry name" value="OMP_b-brl_4"/>
    <property type="match status" value="2"/>
</dbReference>
<dbReference type="SUPFAM" id="SSF56935">
    <property type="entry name" value="Porins"/>
    <property type="match status" value="1"/>
</dbReference>
<dbReference type="Gene3D" id="2.40.170.20">
    <property type="entry name" value="TonB-dependent receptor, beta-barrel domain"/>
    <property type="match status" value="1"/>
</dbReference>
<feature type="domain" description="TonB-dependent transporter Oar-like beta-barrel" evidence="5">
    <location>
        <begin position="347"/>
        <end position="988"/>
    </location>
</feature>
<sequence length="1046" mass="115278">MMPSNGVVRYFCIYALVLVAHHSGNAQTETTASLSGLVSDMSGAPITGALVMLKHGPSGFAARVHTNRSGDFTLDGLRVGGGHTLAISADGFESRVIGPLAFGPGERQMLDIVMERPGGGGEEVHRLERMIVTARRDTSAAGAGTVLGERAIEEQPAIEGSINEYARNDPRLVLLPAEDDTYTELSAAGQNSFFNALQIDGVRLDDAFGITYNNLPSQGNPFSMETVEAVSIDVSPYEANRGGFTGASINAVTKSGGNRFRGSAWYFWRNEKYRAKHPVDGTRDPFDSQTYGLTLGGPVVPGRLFFFVSYEHSQRTEPAPTPGFTPSAAALDTIKDATATYGHDPGDLVNPGNQRMEDDKYLAKLDWNITVRHRLTARYSRTRGTHPIFADYSSSNVVSLSGHWYESEQNLDAWSAQLFSRWSNALNTDLKIAHQRYSSDRNPATRFPQVRINNLEGADGGTGSVYIGADATSQLNTLDTRVAQAAGSVIWTPGAHRFSAGFDLQRNEFVNNYLDYAWGAYTFANIDNFINGKPSSFTYKYPQEGRSPGVDWGYGVDAFYMQDVWRAARRLYITLGLRLDYPVMTDRPDYNAAVEKTFGLRNDHTLDGAYTLSPRFGFTWQGGPARRLQVRGGAGVFQGRAPGVWMSGAYSNTGFATLTNTKTSGGFSPDPDNQPKGAPSAARMSVDLMDENFHLPEITRANLAVDYKLPWLDLTATAELLQTWTNQGMAYRNINLRRTATGPDGRAIYGERLTDAGKSTFLNRVANSQYAHDQFADVYLLTNTSGGDARQVTLRLRRPVRGWWGASLSYTNSIARDVNPATSKTGSTNFSTRMSLDPNDDESGTANTQIRDRVTAGATFRFSLIRKFQSTLTLYYQGHSGRPYSFIFSNDINGDAADRNNDLFYVPAGPGDPAVHWPDPAQRDAFFAYLETNPALARFAGQVVPRNSERSKFQHRVDLQFAQQIPIWSTLHAEFFCNIINLANLLNPAWGRFYQVNFPFGLAVANGKYNPATNQYHYTFTGPPKPQSLQTSASRWQIQTGVKVRF</sequence>
<accession>A0A178IHZ4</accession>
<keyword evidence="3" id="KW-0998">Cell outer membrane</keyword>
<dbReference type="Pfam" id="PF13620">
    <property type="entry name" value="CarboxypepD_reg"/>
    <property type="match status" value="1"/>
</dbReference>
<feature type="region of interest" description="Disordered" evidence="4">
    <location>
        <begin position="661"/>
        <end position="682"/>
    </location>
</feature>
<dbReference type="EMBL" id="LRRQ01000097">
    <property type="protein sequence ID" value="OAM89378.1"/>
    <property type="molecule type" value="Genomic_DNA"/>
</dbReference>
<evidence type="ECO:0000313" key="6">
    <source>
        <dbReference type="EMBL" id="OAM89378.1"/>
    </source>
</evidence>
<comment type="caution">
    <text evidence="6">The sequence shown here is derived from an EMBL/GenBank/DDBJ whole genome shotgun (WGS) entry which is preliminary data.</text>
</comment>
<feature type="region of interest" description="Disordered" evidence="4">
    <location>
        <begin position="821"/>
        <end position="847"/>
    </location>
</feature>
<feature type="domain" description="TonB-dependent transporter Oar-like beta-barrel" evidence="5">
    <location>
        <begin position="252"/>
        <end position="331"/>
    </location>
</feature>
<comment type="subcellular location">
    <subcellularLocation>
        <location evidence="1">Cell outer membrane</location>
    </subcellularLocation>
</comment>
<evidence type="ECO:0000256" key="3">
    <source>
        <dbReference type="ARBA" id="ARBA00023237"/>
    </source>
</evidence>
<dbReference type="Proteomes" id="UP000078486">
    <property type="component" value="Unassembled WGS sequence"/>
</dbReference>
<keyword evidence="2" id="KW-0472">Membrane</keyword>
<evidence type="ECO:0000256" key="1">
    <source>
        <dbReference type="ARBA" id="ARBA00004442"/>
    </source>
</evidence>
<dbReference type="GO" id="GO:0009279">
    <property type="term" value="C:cell outer membrane"/>
    <property type="evidence" value="ECO:0007669"/>
    <property type="project" value="UniProtKB-SubCell"/>
</dbReference>
<reference evidence="6 7" key="1">
    <citation type="submission" date="2016-01" db="EMBL/GenBank/DDBJ databases">
        <title>High potential of lignocellulose degradation of a new Verrucomicrobia species.</title>
        <authorList>
            <person name="Wang Y."/>
            <person name="Shi Y."/>
            <person name="Qiu Z."/>
            <person name="Liu S."/>
            <person name="Yang H."/>
        </authorList>
    </citation>
    <scope>NUCLEOTIDE SEQUENCE [LARGE SCALE GENOMIC DNA]</scope>
    <source>
        <strain evidence="6 7">TSB47</strain>
    </source>
</reference>
<dbReference type="InterPro" id="IPR057601">
    <property type="entry name" value="Oar-like_b-barrel"/>
</dbReference>
<dbReference type="InterPro" id="IPR008969">
    <property type="entry name" value="CarboxyPept-like_regulatory"/>
</dbReference>
<dbReference type="STRING" id="1184151.AW736_13325"/>